<dbReference type="SMART" id="SM00671">
    <property type="entry name" value="SEL1"/>
    <property type="match status" value="2"/>
</dbReference>
<dbReference type="PANTHER" id="PTHR11102">
    <property type="entry name" value="SEL-1-LIKE PROTEIN"/>
    <property type="match status" value="1"/>
</dbReference>
<keyword evidence="1" id="KW-0732">Signal</keyword>
<feature type="chain" id="PRO_5013184481" description="Beta-lactamase" evidence="1">
    <location>
        <begin position="25"/>
        <end position="171"/>
    </location>
</feature>
<reference evidence="2 3" key="1">
    <citation type="submission" date="2017-03" db="EMBL/GenBank/DDBJ databases">
        <authorList>
            <person name="Afonso C.L."/>
            <person name="Miller P.J."/>
            <person name="Scott M.A."/>
            <person name="Spackman E."/>
            <person name="Goraichik I."/>
            <person name="Dimitrov K.M."/>
            <person name="Suarez D.L."/>
            <person name="Swayne D.E."/>
        </authorList>
    </citation>
    <scope>NUCLEOTIDE SEQUENCE [LARGE SCALE GENOMIC DNA]</scope>
    <source>
        <strain evidence="2">Genome sequencing of Nitrospira japonica strain NJ11</strain>
    </source>
</reference>
<evidence type="ECO:0000313" key="3">
    <source>
        <dbReference type="Proteomes" id="UP000192042"/>
    </source>
</evidence>
<gene>
    <name evidence="2" type="ORF">NSJP_3400</name>
</gene>
<evidence type="ECO:0008006" key="4">
    <source>
        <dbReference type="Google" id="ProtNLM"/>
    </source>
</evidence>
<dbReference type="Pfam" id="PF08238">
    <property type="entry name" value="Sel1"/>
    <property type="match status" value="2"/>
</dbReference>
<sequence>MIRSHFGSALLVICWTLSSLLLTACQDRRADKAYTSGNYEKSAKELEALANLGDARAQYNLGLLYDQGLGVPQSDALALRWYTQAAERGEPRAQYNLGIMYMNGQGMAPDPVQAYFWFSLAVAQGERKASDAREYVMEQMTSEQITRGQQMVMTRLQAQPGGHQRRSDPPQ</sequence>
<dbReference type="KEGG" id="nja:NSJP_3400"/>
<dbReference type="AlphaFoldDB" id="A0A1W1I965"/>
<protein>
    <recommendedName>
        <fullName evidence="4">Beta-lactamase</fullName>
    </recommendedName>
</protein>
<accession>A0A1W1I965</accession>
<dbReference type="InterPro" id="IPR050767">
    <property type="entry name" value="Sel1_AlgK"/>
</dbReference>
<name>A0A1W1I965_9BACT</name>
<organism evidence="2 3">
    <name type="scientific">Nitrospira japonica</name>
    <dbReference type="NCBI Taxonomy" id="1325564"/>
    <lineage>
        <taxon>Bacteria</taxon>
        <taxon>Pseudomonadati</taxon>
        <taxon>Nitrospirota</taxon>
        <taxon>Nitrospiria</taxon>
        <taxon>Nitrospirales</taxon>
        <taxon>Nitrospiraceae</taxon>
        <taxon>Nitrospira</taxon>
    </lineage>
</organism>
<proteinExistence type="predicted"/>
<feature type="signal peptide" evidence="1">
    <location>
        <begin position="1"/>
        <end position="24"/>
    </location>
</feature>
<dbReference type="Gene3D" id="1.25.40.10">
    <property type="entry name" value="Tetratricopeptide repeat domain"/>
    <property type="match status" value="1"/>
</dbReference>
<dbReference type="PROSITE" id="PS51257">
    <property type="entry name" value="PROKAR_LIPOPROTEIN"/>
    <property type="match status" value="1"/>
</dbReference>
<dbReference type="OrthoDB" id="8235393at2"/>
<dbReference type="Proteomes" id="UP000192042">
    <property type="component" value="Chromosome I"/>
</dbReference>
<dbReference type="InterPro" id="IPR011990">
    <property type="entry name" value="TPR-like_helical_dom_sf"/>
</dbReference>
<dbReference type="PANTHER" id="PTHR11102:SF160">
    <property type="entry name" value="ERAD-ASSOCIATED E3 UBIQUITIN-PROTEIN LIGASE COMPONENT HRD3"/>
    <property type="match status" value="1"/>
</dbReference>
<dbReference type="STRING" id="1325564.NSJP_3400"/>
<dbReference type="RefSeq" id="WP_080887767.1">
    <property type="nucleotide sequence ID" value="NZ_LT828648.1"/>
</dbReference>
<evidence type="ECO:0000256" key="1">
    <source>
        <dbReference type="SAM" id="SignalP"/>
    </source>
</evidence>
<dbReference type="EMBL" id="LT828648">
    <property type="protein sequence ID" value="SLM49567.1"/>
    <property type="molecule type" value="Genomic_DNA"/>
</dbReference>
<dbReference type="SUPFAM" id="SSF81901">
    <property type="entry name" value="HCP-like"/>
    <property type="match status" value="1"/>
</dbReference>
<keyword evidence="3" id="KW-1185">Reference proteome</keyword>
<dbReference type="InterPro" id="IPR006597">
    <property type="entry name" value="Sel1-like"/>
</dbReference>
<evidence type="ECO:0000313" key="2">
    <source>
        <dbReference type="EMBL" id="SLM49567.1"/>
    </source>
</evidence>